<reference evidence="2 3" key="2">
    <citation type="journal article" date="2011" name="Stand. Genomic Sci.">
        <title>Complete genome sequence of Desulfurococcus mucosus type strain (O7/1).</title>
        <authorList>
            <person name="Wirth R."/>
            <person name="Chertkov O."/>
            <person name="Held B."/>
            <person name="Lapidus A."/>
            <person name="Nolan M."/>
            <person name="Lucas S."/>
            <person name="Hammon N."/>
            <person name="Deshpande S."/>
            <person name="Cheng J.F."/>
            <person name="Tapia R."/>
            <person name="Han C."/>
            <person name="Goodwin L."/>
            <person name="Pitluck S."/>
            <person name="Liolios K."/>
            <person name="Ioanna P."/>
            <person name="Ivanova N."/>
            <person name="Mavromatis K."/>
            <person name="Mikhailova N."/>
            <person name="Pati A."/>
            <person name="Chen A."/>
            <person name="Palaniappan K."/>
            <person name="Land M."/>
            <person name="Hauser L."/>
            <person name="Chang Y.J."/>
            <person name="Jeffries C.D."/>
            <person name="Bilek Y."/>
            <person name="Hader T."/>
            <person name="Rohde M."/>
            <person name="Spring S."/>
            <person name="Sikorski J."/>
            <person name="Goker M."/>
            <person name="Woyke T."/>
            <person name="Bristow J."/>
            <person name="Eisen J.A."/>
            <person name="Markowitz V."/>
            <person name="Hugenholtz P."/>
            <person name="Kyrpides N.C."/>
            <person name="Klenk H.P."/>
        </authorList>
    </citation>
    <scope>NUCLEOTIDE SEQUENCE [LARGE SCALE GENOMIC DNA]</scope>
    <source>
        <strain evidence="3">ATCC 35584 / DSM 2162 / JCM 9187 / O7/1</strain>
    </source>
</reference>
<evidence type="ECO:0000256" key="1">
    <source>
        <dbReference type="SAM" id="Phobius"/>
    </source>
</evidence>
<feature type="transmembrane region" description="Helical" evidence="1">
    <location>
        <begin position="279"/>
        <end position="295"/>
    </location>
</feature>
<dbReference type="Proteomes" id="UP000001068">
    <property type="component" value="Chromosome"/>
</dbReference>
<sequence length="301" mass="30790" precursor="true">MRRRTPGLRSILASAAILTVSAVRKGVAAWLILAVSTPIALAVALETVVDAVHLYVEEFIVKPSTREALEPGLTGLACRATVSTGSAVYSVMVVAVGGGEACIGVDAARVYGGSLNVSINGVTVRINETCSGSVYSPYIVVPSSILSGEEASHCMVFNASQPAPTLADAEASLVAEASRVLSAIVEALVLAYAPVASVASYNVLSRLEEEYRALRATGVSSASLTLACLTSLFSLSLPAAVTGVSMGVLAAHASLTAMGSLSIYIPYRPLGTQAAVTPYLVTVASLLLGATVYCARRAGQP</sequence>
<reference evidence="3" key="1">
    <citation type="submission" date="2010-11" db="EMBL/GenBank/DDBJ databases">
        <title>The complete genome of Desulfurococcus mucosus DSM 2162.</title>
        <authorList>
            <consortium name="US DOE Joint Genome Institute (JGI-PGF)"/>
            <person name="Lucas S."/>
            <person name="Copeland A."/>
            <person name="Lapidus A."/>
            <person name="Bruce D."/>
            <person name="Goodwin L."/>
            <person name="Pitluck S."/>
            <person name="Kyrpides N."/>
            <person name="Mavromatis K."/>
            <person name="Pagani I."/>
            <person name="Ivanova N."/>
            <person name="Ovchinnikova G."/>
            <person name="Chertkov O."/>
            <person name="Held B."/>
            <person name="Brettin T."/>
            <person name="Detter J.C."/>
            <person name="Tapia R."/>
            <person name="Han C."/>
            <person name="Land M."/>
            <person name="Hauser L."/>
            <person name="Markowitz V."/>
            <person name="Cheng J.-F."/>
            <person name="Hugenholtz P."/>
            <person name="Woyke T."/>
            <person name="Wu D."/>
            <person name="Wirth R."/>
            <person name="Bilek Y."/>
            <person name="Hader T."/>
            <person name="Klenk H.-P."/>
            <person name="Eisen J.A."/>
        </authorList>
    </citation>
    <scope>NUCLEOTIDE SEQUENCE [LARGE SCALE GENOMIC DNA]</scope>
    <source>
        <strain evidence="3">ATCC 35584 / DSM 2162 / JCM 9187 / O7/1</strain>
    </source>
</reference>
<dbReference type="AlphaFoldDB" id="E8R8G1"/>
<keyword evidence="3" id="KW-1185">Reference proteome</keyword>
<evidence type="ECO:0000313" key="2">
    <source>
        <dbReference type="EMBL" id="ADV64787.1"/>
    </source>
</evidence>
<dbReference type="GeneID" id="10153167"/>
<dbReference type="KEGG" id="dmu:Desmu_0474"/>
<gene>
    <name evidence="2" type="ordered locus">Desmu_0474</name>
</gene>
<feature type="transmembrane region" description="Helical" evidence="1">
    <location>
        <begin position="180"/>
        <end position="201"/>
    </location>
</feature>
<keyword evidence="1" id="KW-0472">Membrane</keyword>
<proteinExistence type="predicted"/>
<dbReference type="HOGENOM" id="CLU_923180_0_0_2"/>
<keyword evidence="1" id="KW-1133">Transmembrane helix</keyword>
<dbReference type="EMBL" id="CP002363">
    <property type="protein sequence ID" value="ADV64787.1"/>
    <property type="molecule type" value="Genomic_DNA"/>
</dbReference>
<dbReference type="STRING" id="765177.Desmu_0474"/>
<protein>
    <submittedName>
        <fullName evidence="2">Uncharacterized protein</fullName>
    </submittedName>
</protein>
<organism evidence="2 3">
    <name type="scientific">Desulfurococcus mucosus (strain ATCC 35584 / DSM 2162 / JCM 9187 / O7/1)</name>
    <dbReference type="NCBI Taxonomy" id="765177"/>
    <lineage>
        <taxon>Archaea</taxon>
        <taxon>Thermoproteota</taxon>
        <taxon>Thermoprotei</taxon>
        <taxon>Desulfurococcales</taxon>
        <taxon>Desulfurococcaceae</taxon>
        <taxon>Desulfurococcus</taxon>
    </lineage>
</organism>
<accession>E8R8G1</accession>
<feature type="transmembrane region" description="Helical" evidence="1">
    <location>
        <begin position="32"/>
        <end position="56"/>
    </location>
</feature>
<keyword evidence="1" id="KW-0812">Transmembrane</keyword>
<dbReference type="RefSeq" id="WP_013562009.1">
    <property type="nucleotide sequence ID" value="NC_014961.1"/>
</dbReference>
<evidence type="ECO:0000313" key="3">
    <source>
        <dbReference type="Proteomes" id="UP000001068"/>
    </source>
</evidence>
<name>E8R8G1_DESM0</name>